<accession>V9EEX8</accession>
<organism evidence="2 3">
    <name type="scientific">Phytophthora nicotianae P1569</name>
    <dbReference type="NCBI Taxonomy" id="1317065"/>
    <lineage>
        <taxon>Eukaryota</taxon>
        <taxon>Sar</taxon>
        <taxon>Stramenopiles</taxon>
        <taxon>Oomycota</taxon>
        <taxon>Peronosporomycetes</taxon>
        <taxon>Peronosporales</taxon>
        <taxon>Peronosporaceae</taxon>
        <taxon>Phytophthora</taxon>
    </lineage>
</organism>
<feature type="chain" id="PRO_5004774211" evidence="1">
    <location>
        <begin position="36"/>
        <end position="218"/>
    </location>
</feature>
<comment type="caution">
    <text evidence="2">The sequence shown here is derived from an EMBL/GenBank/DDBJ whole genome shotgun (WGS) entry which is preliminary data.</text>
</comment>
<dbReference type="Proteomes" id="UP000018721">
    <property type="component" value="Unassembled WGS sequence"/>
</dbReference>
<dbReference type="HOGENOM" id="CLU_1269102_0_0_1"/>
<name>V9EEX8_PHYNI</name>
<gene>
    <name evidence="2" type="ORF">F443_16477</name>
</gene>
<dbReference type="EMBL" id="ANIZ01002881">
    <property type="protein sequence ID" value="ETI37516.1"/>
    <property type="molecule type" value="Genomic_DNA"/>
</dbReference>
<dbReference type="eggNOG" id="ENOG502RGH1">
    <property type="taxonomic scope" value="Eukaryota"/>
</dbReference>
<keyword evidence="1" id="KW-0732">Signal</keyword>
<reference evidence="2 3" key="1">
    <citation type="submission" date="2013-11" db="EMBL/GenBank/DDBJ databases">
        <title>The Genome Sequence of Phytophthora parasitica P1569.</title>
        <authorList>
            <consortium name="The Broad Institute Genomics Platform"/>
            <person name="Russ C."/>
            <person name="Tyler B."/>
            <person name="Panabieres F."/>
            <person name="Shan W."/>
            <person name="Tripathy S."/>
            <person name="Grunwald N."/>
            <person name="Machado M."/>
            <person name="Johnson C.S."/>
            <person name="Arredondo F."/>
            <person name="Hong C."/>
            <person name="Coffey M."/>
            <person name="Young S.K."/>
            <person name="Zeng Q."/>
            <person name="Gargeya S."/>
            <person name="Fitzgerald M."/>
            <person name="Abouelleil A."/>
            <person name="Alvarado L."/>
            <person name="Chapman S.B."/>
            <person name="Gainer-Dewar J."/>
            <person name="Goldberg J."/>
            <person name="Griggs A."/>
            <person name="Gujja S."/>
            <person name="Hansen M."/>
            <person name="Howarth C."/>
            <person name="Imamovic A."/>
            <person name="Ireland A."/>
            <person name="Larimer J."/>
            <person name="McCowan C."/>
            <person name="Murphy C."/>
            <person name="Pearson M."/>
            <person name="Poon T.W."/>
            <person name="Priest M."/>
            <person name="Roberts A."/>
            <person name="Saif S."/>
            <person name="Shea T."/>
            <person name="Sykes S."/>
            <person name="Wortman J."/>
            <person name="Nusbaum C."/>
            <person name="Birren B."/>
        </authorList>
    </citation>
    <scope>NUCLEOTIDE SEQUENCE [LARGE SCALE GENOMIC DNA]</scope>
    <source>
        <strain evidence="2 3">P1569</strain>
    </source>
</reference>
<protein>
    <submittedName>
        <fullName evidence="2">Uncharacterized protein</fullName>
    </submittedName>
</protein>
<dbReference type="OrthoDB" id="126182at2759"/>
<evidence type="ECO:0000313" key="3">
    <source>
        <dbReference type="Proteomes" id="UP000018721"/>
    </source>
</evidence>
<dbReference type="AlphaFoldDB" id="V9EEX8"/>
<sequence>MLRGTLQVDRKKLLRRMLLHLLASLLLWCIAPLSALVQGQVLSRAGCACQPTVLTGTDSPVICYQTNFTFGCAVDPSDSCADGVLDRSWDLCNVVDLYLVTDRSSSTTSTGTLHVTLYGEDQVVLTTTELSSEILRKKISQLTLPLDNQAEVKTIKIEATDRISLRMFEVQTMVNDLPPTIFSPQAPGSISFVTNEDTASTGILSLWFVPVTELLNGK</sequence>
<evidence type="ECO:0000313" key="2">
    <source>
        <dbReference type="EMBL" id="ETI37516.1"/>
    </source>
</evidence>
<keyword evidence="3" id="KW-1185">Reference proteome</keyword>
<feature type="signal peptide" evidence="1">
    <location>
        <begin position="1"/>
        <end position="35"/>
    </location>
</feature>
<evidence type="ECO:0000256" key="1">
    <source>
        <dbReference type="SAM" id="SignalP"/>
    </source>
</evidence>
<proteinExistence type="predicted"/>